<keyword evidence="4" id="KW-1185">Reference proteome</keyword>
<dbReference type="KEGG" id="sgp:SpiGrapes_1247"/>
<dbReference type="Pfam" id="PF13476">
    <property type="entry name" value="AAA_23"/>
    <property type="match status" value="1"/>
</dbReference>
<organism evidence="3 4">
    <name type="scientific">Sphaerochaeta pleomorpha (strain ATCC BAA-1885 / DSM 22778 / Grapes)</name>
    <dbReference type="NCBI Taxonomy" id="158190"/>
    <lineage>
        <taxon>Bacteria</taxon>
        <taxon>Pseudomonadati</taxon>
        <taxon>Spirochaetota</taxon>
        <taxon>Spirochaetia</taxon>
        <taxon>Spirochaetales</taxon>
        <taxon>Sphaerochaetaceae</taxon>
        <taxon>Sphaerochaeta</taxon>
    </lineage>
</organism>
<gene>
    <name evidence="3" type="ordered locus">SpiGrapes_1247</name>
</gene>
<dbReference type="RefSeq" id="WP_014269910.1">
    <property type="nucleotide sequence ID" value="NC_016633.1"/>
</dbReference>
<proteinExistence type="predicted"/>
<dbReference type="AlphaFoldDB" id="G8QT94"/>
<evidence type="ECO:0000313" key="4">
    <source>
        <dbReference type="Proteomes" id="UP000005632"/>
    </source>
</evidence>
<dbReference type="GO" id="GO:0016887">
    <property type="term" value="F:ATP hydrolysis activity"/>
    <property type="evidence" value="ECO:0007669"/>
    <property type="project" value="InterPro"/>
</dbReference>
<protein>
    <recommendedName>
        <fullName evidence="2">Rad50/SbcC-type AAA domain-containing protein</fullName>
    </recommendedName>
</protein>
<dbReference type="GO" id="GO:0006302">
    <property type="term" value="P:double-strand break repair"/>
    <property type="evidence" value="ECO:0007669"/>
    <property type="project" value="InterPro"/>
</dbReference>
<dbReference type="SUPFAM" id="SSF52540">
    <property type="entry name" value="P-loop containing nucleoside triphosphate hydrolases"/>
    <property type="match status" value="1"/>
</dbReference>
<accession>G8QT94</accession>
<name>G8QT94_SPHPG</name>
<evidence type="ECO:0000313" key="3">
    <source>
        <dbReference type="EMBL" id="AEV29061.1"/>
    </source>
</evidence>
<dbReference type="EMBL" id="CP003155">
    <property type="protein sequence ID" value="AEV29061.1"/>
    <property type="molecule type" value="Genomic_DNA"/>
</dbReference>
<evidence type="ECO:0000259" key="2">
    <source>
        <dbReference type="Pfam" id="PF13476"/>
    </source>
</evidence>
<dbReference type="Gene3D" id="3.40.50.300">
    <property type="entry name" value="P-loop containing nucleotide triphosphate hydrolases"/>
    <property type="match status" value="1"/>
</dbReference>
<feature type="coiled-coil region" evidence="1">
    <location>
        <begin position="389"/>
        <end position="421"/>
    </location>
</feature>
<keyword evidence="1" id="KW-0175">Coiled coil</keyword>
<dbReference type="InterPro" id="IPR027417">
    <property type="entry name" value="P-loop_NTPase"/>
</dbReference>
<dbReference type="eggNOG" id="COG1196">
    <property type="taxonomic scope" value="Bacteria"/>
</dbReference>
<reference evidence="3 4" key="1">
    <citation type="submission" date="2011-11" db="EMBL/GenBank/DDBJ databases">
        <title>Complete sequence of Spirochaeta sp. grapes.</title>
        <authorList>
            <consortium name="US DOE Joint Genome Institute"/>
            <person name="Lucas S."/>
            <person name="Han J."/>
            <person name="Lapidus A."/>
            <person name="Cheng J.-F."/>
            <person name="Goodwin L."/>
            <person name="Pitluck S."/>
            <person name="Peters L."/>
            <person name="Ovchinnikova G."/>
            <person name="Munk A.C."/>
            <person name="Detter J.C."/>
            <person name="Han C."/>
            <person name="Tapia R."/>
            <person name="Land M."/>
            <person name="Hauser L."/>
            <person name="Kyrpides N."/>
            <person name="Ivanova N."/>
            <person name="Pagani I."/>
            <person name="Ritalahtilisa K."/>
            <person name="Loeffler F."/>
            <person name="Woyke T."/>
        </authorList>
    </citation>
    <scope>NUCLEOTIDE SEQUENCE [LARGE SCALE GENOMIC DNA]</scope>
    <source>
        <strain evidence="4">ATCC BAA-1885 / DSM 22778 / Grapes</strain>
    </source>
</reference>
<dbReference type="Proteomes" id="UP000005632">
    <property type="component" value="Chromosome"/>
</dbReference>
<dbReference type="HOGENOM" id="CLU_026561_0_0_12"/>
<feature type="domain" description="Rad50/SbcC-type AAA" evidence="2">
    <location>
        <begin position="14"/>
        <end position="288"/>
    </location>
</feature>
<sequence>MLKANAIKFPSPIKMQITNFTLYKQDINYDFVKGINLIIGGNGTGKTTFINILKFALIGLYKSEFIIRTYKTAKIERRDHYPYDYFSSRMRKDKVCSDAKVLLEFAVGDTIFTIVRNLSSITLEKVMIRRNGDITTLDGKIIDQKQYDKLINNDERIGTLQYQYEQILVAETELSSFEDLILFVNDLLMFDERRKTVLWNSHFQTMLLSRYFNDPILSRRFDELQRDAKYNDSLSRHKSEDARAVKKILDSYSLDALSLSESASLELRTSIYNLIEKVKDLNDEEKKILYSLKSFYGDQARIRQDIDEKEFISRRLSNTLSQEFWQKLNLKYEDYSRMIDELKTCPMCNNPLPDDFEKSVNHCFLCGRKLIDDDEELSTESLITENAKLDALRSELINIEKAIVQAENKQDQNKKELLNQKVLLNKQQIQLYSIENSRKETRNESQLEYVKKQYDSLLLERDRFKDIAIRKDKEATIIALTIDEQRIQITKELSRYFESYASRFTGIASCYLKYGKDEDDIKRYIPVIGNIDRLFEESLSESQRFFIDHSFRMSVLEYFYFAPSFFICETPESSLDLSYEENAARIFLQYVNRPNVLILTLNLNNNQFLRHIIKDRSHKINYLNLLKLGYCSSVQESNLELSQIAIEIEESINGKQ</sequence>
<dbReference type="STRING" id="158190.SpiGrapes_1247"/>
<dbReference type="InterPro" id="IPR038729">
    <property type="entry name" value="Rad50/SbcC_AAA"/>
</dbReference>
<dbReference type="OrthoDB" id="9795626at2"/>
<evidence type="ECO:0000256" key="1">
    <source>
        <dbReference type="SAM" id="Coils"/>
    </source>
</evidence>